<dbReference type="InterPro" id="IPR015947">
    <property type="entry name" value="PUA-like_sf"/>
</dbReference>
<keyword evidence="3" id="KW-1185">Reference proteome</keyword>
<dbReference type="SUPFAM" id="SSF88697">
    <property type="entry name" value="PUA domain-like"/>
    <property type="match status" value="1"/>
</dbReference>
<reference evidence="2 3" key="1">
    <citation type="submission" date="2020-10" db="EMBL/GenBank/DDBJ databases">
        <title>Mouse Oral microbiota.</title>
        <authorList>
            <person name="Joseph S."/>
            <person name="Aduse-Opoku J."/>
        </authorList>
    </citation>
    <scope>NUCLEOTIDE SEQUENCE [LARGE SCALE GENOMIC DNA]</scope>
    <source>
        <strain evidence="2 3">19428wE5_W307</strain>
    </source>
</reference>
<accession>A0ABR9XWD7</accession>
<gene>
    <name evidence="2" type="ORF">IR135_02100</name>
</gene>
<dbReference type="CDD" id="cd06555">
    <property type="entry name" value="ASCH_PF0470_like"/>
    <property type="match status" value="1"/>
</dbReference>
<protein>
    <submittedName>
        <fullName evidence="2">ASCH domain-containing protein</fullName>
    </submittedName>
</protein>
<dbReference type="InterPro" id="IPR007374">
    <property type="entry name" value="ASCH_domain"/>
</dbReference>
<dbReference type="Proteomes" id="UP000647980">
    <property type="component" value="Unassembled WGS sequence"/>
</dbReference>
<sequence length="118" mass="14200">MSGLVHRMGLYKEYFNSIRNGMKKVEVRLNDEKRRKINIGDFIEFVDVNNPAEKLRVKVTRLRKYKNFKDMYSDIPLADFDCKDWSMQEVIDGTYEIYTKEQEREWGTLAINIEKHEE</sequence>
<evidence type="ECO:0000313" key="3">
    <source>
        <dbReference type="Proteomes" id="UP000647980"/>
    </source>
</evidence>
<dbReference type="EMBL" id="JADGLW010000001">
    <property type="protein sequence ID" value="MBF0753050.1"/>
    <property type="molecule type" value="Genomic_DNA"/>
</dbReference>
<evidence type="ECO:0000313" key="2">
    <source>
        <dbReference type="EMBL" id="MBF0753050.1"/>
    </source>
</evidence>
<comment type="caution">
    <text evidence="2">The sequence shown here is derived from an EMBL/GenBank/DDBJ whole genome shotgun (WGS) entry which is preliminary data.</text>
</comment>
<dbReference type="InterPro" id="IPR016645">
    <property type="entry name" value="UCP016134"/>
</dbReference>
<dbReference type="RefSeq" id="WP_135096259.1">
    <property type="nucleotide sequence ID" value="NZ_JADGLW010000001.1"/>
</dbReference>
<evidence type="ECO:0000259" key="1">
    <source>
        <dbReference type="SMART" id="SM01022"/>
    </source>
</evidence>
<organism evidence="2 3">
    <name type="scientific">Jeotgalicoccus nanhaiensis</name>
    <dbReference type="NCBI Taxonomy" id="568603"/>
    <lineage>
        <taxon>Bacteria</taxon>
        <taxon>Bacillati</taxon>
        <taxon>Bacillota</taxon>
        <taxon>Bacilli</taxon>
        <taxon>Bacillales</taxon>
        <taxon>Staphylococcaceae</taxon>
        <taxon>Jeotgalicoccus</taxon>
    </lineage>
</organism>
<name>A0ABR9XWD7_9STAP</name>
<dbReference type="Pfam" id="PF04266">
    <property type="entry name" value="ASCH"/>
    <property type="match status" value="1"/>
</dbReference>
<dbReference type="Gene3D" id="2.30.130.30">
    <property type="entry name" value="Hypothetical protein"/>
    <property type="match status" value="1"/>
</dbReference>
<proteinExistence type="predicted"/>
<feature type="domain" description="ASCH" evidence="1">
    <location>
        <begin position="8"/>
        <end position="117"/>
    </location>
</feature>
<dbReference type="SMART" id="SM01022">
    <property type="entry name" value="ASCH"/>
    <property type="match status" value="1"/>
</dbReference>
<dbReference type="PIRSF" id="PIRSF016134">
    <property type="entry name" value="UCP016134"/>
    <property type="match status" value="1"/>
</dbReference>